<keyword evidence="6" id="KW-0574">Periplasm</keyword>
<feature type="region of interest" description="Disordered" evidence="14">
    <location>
        <begin position="1"/>
        <end position="24"/>
    </location>
</feature>
<dbReference type="GO" id="GO:0015031">
    <property type="term" value="P:protein transport"/>
    <property type="evidence" value="ECO:0007669"/>
    <property type="project" value="UniProtKB-KW"/>
</dbReference>
<dbReference type="Gene3D" id="3.10.105.10">
    <property type="entry name" value="Dipeptide-binding Protein, Domain 3"/>
    <property type="match status" value="1"/>
</dbReference>
<dbReference type="EMBL" id="AE017194">
    <property type="protein sequence ID" value="AAS41031.1"/>
    <property type="molecule type" value="Genomic_DNA"/>
</dbReference>
<dbReference type="PANTHER" id="PTHR30290:SF10">
    <property type="entry name" value="PERIPLASMIC OLIGOPEPTIDE-BINDING PROTEIN-RELATED"/>
    <property type="match status" value="1"/>
</dbReference>
<accession>Q739N0</accession>
<comment type="similarity">
    <text evidence="3">Belongs to the bacterial solute-binding protein 5 family.</text>
</comment>
<dbReference type="HOGENOM" id="CLU_017028_0_4_9"/>
<evidence type="ECO:0000313" key="17">
    <source>
        <dbReference type="Proteomes" id="UP000002527"/>
    </source>
</evidence>
<sequence>MKVKKLGGGATAHKSPIGSTNNQWGMKNPPLIKVSLYTYRLGEGTMKRKATTIAAVALSTSVLVAGCGNGEKASTTKKEAGKGVADKQVLNLLETAEIPSMDTSKSTDSVSFRAFVNAMEGLYRLDKDNKPTPGMAKDVKISEDKKTYTFELRDAKWSNGDPVRAQDFVYAWQRTLDKATAAEYAFILFDVKNAQKVNKGELPLDQLGVKAKDDKTLVVELEQPAPYFLELTSFPTFFPLNEKYVKEQGDKYGLEADKLLYNGPFTMSEWKHERSYQLKKNPNYWDKDTVKLEEINVNIVKETSTGVNLYDSDQADRVILTSEFVDKYKKNKPDEFKTKLDPRMYFLRFNQKNATFKNQKVREAIDLAYDKKGIANVILNDGSLPAYFLVPEKFTTGPDGKDFRTVNKNFRDSKDNAAKAKKLWEEAKKELGQDTITVELLNDDNGSRKKVGDFIKEELEKNLPGIKVNLKQQPYKQKLDLEKKFEYEFSLSAWSPDYPDPMTYIDMFVTGSSFNEMDYSNPKYDELVAKSKGELLKDDKARWNALAEAEKILIGQDAAISPTYQQSTAYLEKPYVKGIANHTFGGDFSYKWAYITKK</sequence>
<dbReference type="Proteomes" id="UP000002527">
    <property type="component" value="Chromosome"/>
</dbReference>
<dbReference type="PIRSF" id="PIRSF002741">
    <property type="entry name" value="MppA"/>
    <property type="match status" value="1"/>
</dbReference>
<keyword evidence="5" id="KW-0732">Signal</keyword>
<evidence type="ECO:0000256" key="12">
    <source>
        <dbReference type="ARBA" id="ARBA00063980"/>
    </source>
</evidence>
<evidence type="ECO:0000256" key="8">
    <source>
        <dbReference type="ARBA" id="ARBA00022927"/>
    </source>
</evidence>
<evidence type="ECO:0000256" key="11">
    <source>
        <dbReference type="ARBA" id="ARBA00023288"/>
    </source>
</evidence>
<evidence type="ECO:0000256" key="3">
    <source>
        <dbReference type="ARBA" id="ARBA00005695"/>
    </source>
</evidence>
<evidence type="ECO:0000256" key="5">
    <source>
        <dbReference type="ARBA" id="ARBA00022729"/>
    </source>
</evidence>
<evidence type="ECO:0000256" key="4">
    <source>
        <dbReference type="ARBA" id="ARBA00022448"/>
    </source>
</evidence>
<dbReference type="InterPro" id="IPR000914">
    <property type="entry name" value="SBP_5_dom"/>
</dbReference>
<comment type="subcellular location">
    <subcellularLocation>
        <location evidence="1">Cell membrane</location>
        <topology evidence="1">Lipid-anchor</topology>
    </subcellularLocation>
    <subcellularLocation>
        <location evidence="2">Periplasm</location>
    </subcellularLocation>
</comment>
<dbReference type="FunFam" id="3.40.190.10:FF:000018">
    <property type="entry name" value="Oligopeptide ABC transporter, oligopeptide-binding protein"/>
    <property type="match status" value="1"/>
</dbReference>
<evidence type="ECO:0000256" key="14">
    <source>
        <dbReference type="SAM" id="MobiDB-lite"/>
    </source>
</evidence>
<reference evidence="16 17" key="1">
    <citation type="journal article" date="2004" name="Nucleic Acids Res.">
        <title>The genome sequence of Bacillus cereus ATCC 10987 reveals metabolic adaptations and a large plasmid related to Bacillus anthracis pXO1.</title>
        <authorList>
            <person name="Rasko D.A."/>
            <person name="Ravel J."/>
            <person name="Okstad O.A."/>
            <person name="Helgason E."/>
            <person name="Cer R.Z."/>
            <person name="Jiang L."/>
            <person name="Shores K.A."/>
            <person name="Fouts D.E."/>
            <person name="Tourasse N.J."/>
            <person name="Angiuoli S.V."/>
            <person name="Kolonay J."/>
            <person name="Nelson W.C."/>
            <person name="Kolsto A.-B."/>
            <person name="Fraser C.M."/>
            <person name="Read T.D."/>
        </authorList>
    </citation>
    <scope>NUCLEOTIDE SEQUENCE [LARGE SCALE GENOMIC DNA]</scope>
    <source>
        <strain evidence="17">ATCC 10987 / NRS 248</strain>
    </source>
</reference>
<dbReference type="GO" id="GO:0030288">
    <property type="term" value="C:outer membrane-bounded periplasmic space"/>
    <property type="evidence" value="ECO:0007669"/>
    <property type="project" value="UniProtKB-ARBA"/>
</dbReference>
<evidence type="ECO:0000256" key="2">
    <source>
        <dbReference type="ARBA" id="ARBA00004418"/>
    </source>
</evidence>
<keyword evidence="7" id="KW-0571">Peptide transport</keyword>
<keyword evidence="9" id="KW-0564">Palmitate</keyword>
<organism evidence="16 17">
    <name type="scientific">Bacillus cereus (strain ATCC 10987 / NRS 248)</name>
    <dbReference type="NCBI Taxonomy" id="222523"/>
    <lineage>
        <taxon>Bacteria</taxon>
        <taxon>Bacillati</taxon>
        <taxon>Bacillota</taxon>
        <taxon>Bacilli</taxon>
        <taxon>Bacillales</taxon>
        <taxon>Bacillaceae</taxon>
        <taxon>Bacillus</taxon>
        <taxon>Bacillus cereus group</taxon>
    </lineage>
</organism>
<name>Q739N0_BACC1</name>
<gene>
    <name evidence="16" type="ordered locus">BCE_2110</name>
</gene>
<evidence type="ECO:0000256" key="6">
    <source>
        <dbReference type="ARBA" id="ARBA00022764"/>
    </source>
</evidence>
<dbReference type="Pfam" id="PF00496">
    <property type="entry name" value="SBP_bac_5"/>
    <property type="match status" value="1"/>
</dbReference>
<keyword evidence="10" id="KW-1015">Disulfide bond</keyword>
<dbReference type="AlphaFoldDB" id="Q739N0"/>
<dbReference type="SUPFAM" id="SSF53850">
    <property type="entry name" value="Periplasmic binding protein-like II"/>
    <property type="match status" value="1"/>
</dbReference>
<dbReference type="Gene3D" id="3.40.190.10">
    <property type="entry name" value="Periplasmic binding protein-like II"/>
    <property type="match status" value="1"/>
</dbReference>
<dbReference type="InterPro" id="IPR030678">
    <property type="entry name" value="Peptide/Ni-bd"/>
</dbReference>
<dbReference type="Gene3D" id="3.90.76.10">
    <property type="entry name" value="Dipeptide-binding Protein, Domain 1"/>
    <property type="match status" value="1"/>
</dbReference>
<dbReference type="GO" id="GO:0043190">
    <property type="term" value="C:ATP-binding cassette (ABC) transporter complex"/>
    <property type="evidence" value="ECO:0007669"/>
    <property type="project" value="InterPro"/>
</dbReference>
<comment type="subunit">
    <text evidence="12">The complex is composed of two ATP-binding proteins (OppD and OppF), two transmembrane proteins (OppB and OppC) and a solute-binding protein (OppA).</text>
</comment>
<evidence type="ECO:0000259" key="15">
    <source>
        <dbReference type="Pfam" id="PF00496"/>
    </source>
</evidence>
<dbReference type="FunFam" id="3.10.105.10:FF:000001">
    <property type="entry name" value="Oligopeptide ABC transporter, oligopeptide-binding protein"/>
    <property type="match status" value="1"/>
</dbReference>
<dbReference type="GO" id="GO:0015833">
    <property type="term" value="P:peptide transport"/>
    <property type="evidence" value="ECO:0007669"/>
    <property type="project" value="UniProtKB-KW"/>
</dbReference>
<dbReference type="KEGG" id="bca:BCE_2110"/>
<evidence type="ECO:0000256" key="9">
    <source>
        <dbReference type="ARBA" id="ARBA00023139"/>
    </source>
</evidence>
<keyword evidence="4" id="KW-0813">Transport</keyword>
<dbReference type="CDD" id="cd08504">
    <property type="entry name" value="PBP2_OppA"/>
    <property type="match status" value="1"/>
</dbReference>
<evidence type="ECO:0000256" key="13">
    <source>
        <dbReference type="ARBA" id="ARBA00072558"/>
    </source>
</evidence>
<evidence type="ECO:0000256" key="7">
    <source>
        <dbReference type="ARBA" id="ARBA00022856"/>
    </source>
</evidence>
<keyword evidence="8" id="KW-0653">Protein transport</keyword>
<evidence type="ECO:0000313" key="16">
    <source>
        <dbReference type="EMBL" id="AAS41031.1"/>
    </source>
</evidence>
<feature type="compositionally biased region" description="Gly residues" evidence="14">
    <location>
        <begin position="1"/>
        <end position="10"/>
    </location>
</feature>
<evidence type="ECO:0000256" key="1">
    <source>
        <dbReference type="ARBA" id="ARBA00004193"/>
    </source>
</evidence>
<dbReference type="PANTHER" id="PTHR30290">
    <property type="entry name" value="PERIPLASMIC BINDING COMPONENT OF ABC TRANSPORTER"/>
    <property type="match status" value="1"/>
</dbReference>
<dbReference type="FunFam" id="3.90.76.10:FF:000001">
    <property type="entry name" value="Oligopeptide ABC transporter substrate-binding protein"/>
    <property type="match status" value="1"/>
</dbReference>
<dbReference type="GO" id="GO:1904680">
    <property type="term" value="F:peptide transmembrane transporter activity"/>
    <property type="evidence" value="ECO:0007669"/>
    <property type="project" value="TreeGrafter"/>
</dbReference>
<dbReference type="InterPro" id="IPR039424">
    <property type="entry name" value="SBP_5"/>
</dbReference>
<keyword evidence="11" id="KW-0449">Lipoprotein</keyword>
<feature type="domain" description="Solute-binding protein family 5" evidence="15">
    <location>
        <begin position="130"/>
        <end position="514"/>
    </location>
</feature>
<proteinExistence type="inferred from homology"/>
<protein>
    <recommendedName>
        <fullName evidence="13">Periplasmic oligopeptide-binding protein OppA</fullName>
    </recommendedName>
</protein>
<evidence type="ECO:0000256" key="10">
    <source>
        <dbReference type="ARBA" id="ARBA00023157"/>
    </source>
</evidence>